<comment type="similarity">
    <text evidence="5">Belongs to the SAT4 family.</text>
</comment>
<evidence type="ECO:0000256" key="1">
    <source>
        <dbReference type="ARBA" id="ARBA00004141"/>
    </source>
</evidence>
<dbReference type="AlphaFoldDB" id="A0A9P7KSF1"/>
<feature type="transmembrane region" description="Helical" evidence="6">
    <location>
        <begin position="212"/>
        <end position="231"/>
    </location>
</feature>
<feature type="transmembrane region" description="Helical" evidence="6">
    <location>
        <begin position="99"/>
        <end position="121"/>
    </location>
</feature>
<evidence type="ECO:0000256" key="3">
    <source>
        <dbReference type="ARBA" id="ARBA00022989"/>
    </source>
</evidence>
<evidence type="ECO:0000256" key="4">
    <source>
        <dbReference type="ARBA" id="ARBA00023136"/>
    </source>
</evidence>
<organism evidence="8 9">
    <name type="scientific">Fusarium avenaceum</name>
    <dbReference type="NCBI Taxonomy" id="40199"/>
    <lineage>
        <taxon>Eukaryota</taxon>
        <taxon>Fungi</taxon>
        <taxon>Dikarya</taxon>
        <taxon>Ascomycota</taxon>
        <taxon>Pezizomycotina</taxon>
        <taxon>Sordariomycetes</taxon>
        <taxon>Hypocreomycetidae</taxon>
        <taxon>Hypocreales</taxon>
        <taxon>Nectriaceae</taxon>
        <taxon>Fusarium</taxon>
        <taxon>Fusarium tricinctum species complex</taxon>
    </lineage>
</organism>
<dbReference type="InterPro" id="IPR049326">
    <property type="entry name" value="Rhodopsin_dom_fungi"/>
</dbReference>
<keyword evidence="2 6" id="KW-0812">Transmembrane</keyword>
<evidence type="ECO:0000256" key="5">
    <source>
        <dbReference type="ARBA" id="ARBA00038359"/>
    </source>
</evidence>
<feature type="transmembrane region" description="Helical" evidence="6">
    <location>
        <begin position="133"/>
        <end position="153"/>
    </location>
</feature>
<dbReference type="GO" id="GO:0016020">
    <property type="term" value="C:membrane"/>
    <property type="evidence" value="ECO:0007669"/>
    <property type="project" value="UniProtKB-SubCell"/>
</dbReference>
<dbReference type="PANTHER" id="PTHR33048:SF55">
    <property type="entry name" value="INTEGRAL MEMBRANE PROTEIN"/>
    <property type="match status" value="1"/>
</dbReference>
<gene>
    <name evidence="8" type="ORF">KAF25_006751</name>
</gene>
<name>A0A9P7KSF1_9HYPO</name>
<comment type="subcellular location">
    <subcellularLocation>
        <location evidence="1">Membrane</location>
        <topology evidence="1">Multi-pass membrane protein</topology>
    </subcellularLocation>
</comment>
<feature type="domain" description="Rhodopsin" evidence="7">
    <location>
        <begin position="38"/>
        <end position="274"/>
    </location>
</feature>
<evidence type="ECO:0000256" key="6">
    <source>
        <dbReference type="SAM" id="Phobius"/>
    </source>
</evidence>
<proteinExistence type="inferred from homology"/>
<sequence>MHTVLTMISEDIPSESNAVQIYFPSILFFVLTPAFVALRFWNRGVRRSGLGWDDTTIVISFLCALAVQGVMIASCNYGFGWHISTLTLEDKAMALKLFYIAQIFYKLTINLAKISMLLLYLRIFVQEWFRRCCFTLMAIIACYMAVALALSIWQCHPLSGAWDKSLHPKCVSLDKTWHANAGFSIATDVLILMLPMHPIWSSKLAVPHKRALITVITMGGGVVIVTSIVRMTTLKKSTKTPDTTFNITSTMWTIIEQNLAIICTCLPMCRIPLATLFPPWFSTSIITTPSASRFNDRPGSQPRVWNPYVGPKSVQGLTQSVVLPNDESSEEIMLGTLTRTDTPSTMASDIGVIRKTVEYGVTYETNPDCSHYSPGSR</sequence>
<dbReference type="PANTHER" id="PTHR33048">
    <property type="entry name" value="PTH11-LIKE INTEGRAL MEMBRANE PROTEIN (AFU_ORTHOLOGUE AFUA_5G11245)"/>
    <property type="match status" value="1"/>
</dbReference>
<evidence type="ECO:0000313" key="8">
    <source>
        <dbReference type="EMBL" id="KAG5664166.1"/>
    </source>
</evidence>
<protein>
    <recommendedName>
        <fullName evidence="7">Rhodopsin domain-containing protein</fullName>
    </recommendedName>
</protein>
<dbReference type="InterPro" id="IPR052337">
    <property type="entry name" value="SAT4-like"/>
</dbReference>
<keyword evidence="4 6" id="KW-0472">Membrane</keyword>
<feature type="transmembrane region" description="Helical" evidence="6">
    <location>
        <begin position="58"/>
        <end position="79"/>
    </location>
</feature>
<evidence type="ECO:0000259" key="7">
    <source>
        <dbReference type="Pfam" id="PF20684"/>
    </source>
</evidence>
<evidence type="ECO:0000256" key="2">
    <source>
        <dbReference type="ARBA" id="ARBA00022692"/>
    </source>
</evidence>
<reference evidence="8" key="1">
    <citation type="submission" date="2021-04" db="EMBL/GenBank/DDBJ databases">
        <title>Draft genome of Fusarium avenaceum strain F156N33, isolated from an atmospheric sample in Virginia.</title>
        <authorList>
            <person name="Yang S."/>
            <person name="Vinatzer B.A."/>
            <person name="Coleman J."/>
        </authorList>
    </citation>
    <scope>NUCLEOTIDE SEQUENCE</scope>
    <source>
        <strain evidence="8">F156N33</strain>
    </source>
</reference>
<evidence type="ECO:0000313" key="9">
    <source>
        <dbReference type="Proteomes" id="UP000782241"/>
    </source>
</evidence>
<feature type="transmembrane region" description="Helical" evidence="6">
    <location>
        <begin position="20"/>
        <end position="38"/>
    </location>
</feature>
<dbReference type="Pfam" id="PF20684">
    <property type="entry name" value="Fung_rhodopsin"/>
    <property type="match status" value="1"/>
</dbReference>
<keyword evidence="9" id="KW-1185">Reference proteome</keyword>
<accession>A0A9P7KSF1</accession>
<keyword evidence="3 6" id="KW-1133">Transmembrane helix</keyword>
<dbReference type="Proteomes" id="UP000782241">
    <property type="component" value="Unassembled WGS sequence"/>
</dbReference>
<comment type="caution">
    <text evidence="8">The sequence shown here is derived from an EMBL/GenBank/DDBJ whole genome shotgun (WGS) entry which is preliminary data.</text>
</comment>
<dbReference type="EMBL" id="JAGPUO010000003">
    <property type="protein sequence ID" value="KAG5664166.1"/>
    <property type="molecule type" value="Genomic_DNA"/>
</dbReference>